<dbReference type="AlphaFoldDB" id="A0A423WN37"/>
<keyword evidence="1" id="KW-1133">Transmembrane helix</keyword>
<name>A0A423WN37_9PEZI</name>
<gene>
    <name evidence="2" type="ORF">VMCG_04749</name>
</gene>
<accession>A0A423WN37</accession>
<feature type="transmembrane region" description="Helical" evidence="1">
    <location>
        <begin position="20"/>
        <end position="43"/>
    </location>
</feature>
<keyword evidence="3" id="KW-1185">Reference proteome</keyword>
<evidence type="ECO:0000313" key="2">
    <source>
        <dbReference type="EMBL" id="ROW04857.1"/>
    </source>
</evidence>
<proteinExistence type="predicted"/>
<feature type="transmembrane region" description="Helical" evidence="1">
    <location>
        <begin position="55"/>
        <end position="78"/>
    </location>
</feature>
<dbReference type="STRING" id="356882.A0A423WN37"/>
<keyword evidence="1" id="KW-0472">Membrane</keyword>
<sequence>MSSLTTAAADASAGDNSNETITTSVSAVMIVLSGIAVGLRFYTRFSLKTGLEWDDWFILVALSSLLAAGASVLAASIIDPDAAWLTVAYTDPDYVPKGLHTRQPGPSQALLDLIHPLL</sequence>
<evidence type="ECO:0000256" key="1">
    <source>
        <dbReference type="SAM" id="Phobius"/>
    </source>
</evidence>
<dbReference type="OrthoDB" id="5329176at2759"/>
<dbReference type="Proteomes" id="UP000283895">
    <property type="component" value="Unassembled WGS sequence"/>
</dbReference>
<protein>
    <submittedName>
        <fullName evidence="2">Uncharacterized protein</fullName>
    </submittedName>
</protein>
<organism evidence="2 3">
    <name type="scientific">Cytospora schulzeri</name>
    <dbReference type="NCBI Taxonomy" id="448051"/>
    <lineage>
        <taxon>Eukaryota</taxon>
        <taxon>Fungi</taxon>
        <taxon>Dikarya</taxon>
        <taxon>Ascomycota</taxon>
        <taxon>Pezizomycotina</taxon>
        <taxon>Sordariomycetes</taxon>
        <taxon>Sordariomycetidae</taxon>
        <taxon>Diaporthales</taxon>
        <taxon>Cytosporaceae</taxon>
        <taxon>Cytospora</taxon>
    </lineage>
</organism>
<dbReference type="EMBL" id="LKEA01000013">
    <property type="protein sequence ID" value="ROW04857.1"/>
    <property type="molecule type" value="Genomic_DNA"/>
</dbReference>
<comment type="caution">
    <text evidence="2">The sequence shown here is derived from an EMBL/GenBank/DDBJ whole genome shotgun (WGS) entry which is preliminary data.</text>
</comment>
<evidence type="ECO:0000313" key="3">
    <source>
        <dbReference type="Proteomes" id="UP000283895"/>
    </source>
</evidence>
<keyword evidence="1" id="KW-0812">Transmembrane</keyword>
<reference evidence="2 3" key="1">
    <citation type="submission" date="2015-09" db="EMBL/GenBank/DDBJ databases">
        <title>Host preference determinants of Valsa canker pathogens revealed by comparative genomics.</title>
        <authorList>
            <person name="Yin Z."/>
            <person name="Huang L."/>
        </authorList>
    </citation>
    <scope>NUCLEOTIDE SEQUENCE [LARGE SCALE GENOMIC DNA]</scope>
    <source>
        <strain evidence="2 3">03-1</strain>
    </source>
</reference>